<reference evidence="1 2" key="1">
    <citation type="submission" date="2020-02" db="EMBL/GenBank/DDBJ databases">
        <title>Genome sequences of Thiorhodococcus mannitoliphagus and Thiorhodococcus minor, purple sulfur photosynthetic bacteria in the gammaproteobacterial family, Chromatiaceae.</title>
        <authorList>
            <person name="Aviles F.A."/>
            <person name="Meyer T.E."/>
            <person name="Kyndt J.A."/>
        </authorList>
    </citation>
    <scope>NUCLEOTIDE SEQUENCE [LARGE SCALE GENOMIC DNA]</scope>
    <source>
        <strain evidence="1 2">DSM 11518</strain>
    </source>
</reference>
<gene>
    <name evidence="1" type="ORF">G3446_20160</name>
</gene>
<proteinExistence type="predicted"/>
<protein>
    <submittedName>
        <fullName evidence="1">Uncharacterized protein</fullName>
    </submittedName>
</protein>
<evidence type="ECO:0000313" key="1">
    <source>
        <dbReference type="EMBL" id="NEV64170.1"/>
    </source>
</evidence>
<keyword evidence="2" id="KW-1185">Reference proteome</keyword>
<dbReference type="EMBL" id="JAAIJQ010000077">
    <property type="protein sequence ID" value="NEV64170.1"/>
    <property type="molecule type" value="Genomic_DNA"/>
</dbReference>
<accession>A0A6M0K366</accession>
<comment type="caution">
    <text evidence="1">The sequence shown here is derived from an EMBL/GenBank/DDBJ whole genome shotgun (WGS) entry which is preliminary data.</text>
</comment>
<organism evidence="1 2">
    <name type="scientific">Thiorhodococcus minor</name>
    <dbReference type="NCBI Taxonomy" id="57489"/>
    <lineage>
        <taxon>Bacteria</taxon>
        <taxon>Pseudomonadati</taxon>
        <taxon>Pseudomonadota</taxon>
        <taxon>Gammaproteobacteria</taxon>
        <taxon>Chromatiales</taxon>
        <taxon>Chromatiaceae</taxon>
        <taxon>Thiorhodococcus</taxon>
    </lineage>
</organism>
<evidence type="ECO:0000313" key="2">
    <source>
        <dbReference type="Proteomes" id="UP000483379"/>
    </source>
</evidence>
<dbReference type="AlphaFoldDB" id="A0A6M0K366"/>
<name>A0A6M0K366_9GAMM</name>
<dbReference type="Proteomes" id="UP000483379">
    <property type="component" value="Unassembled WGS sequence"/>
</dbReference>
<sequence>MTGCGAPHLAAVRTAKHELVGKDVAVLSRCVGEPLSVRAFETSAGVPRQSYAYSSAQARGPDGLLIGAPAPDAEDRACVFDFAVEDGQIVAVRSDNRAGWGFGSIKNCSAVIERSVSD</sequence>